<keyword evidence="2" id="KW-0614">Plasmid</keyword>
<feature type="transmembrane region" description="Helical" evidence="1">
    <location>
        <begin position="21"/>
        <end position="41"/>
    </location>
</feature>
<dbReference type="Pfam" id="PF11188">
    <property type="entry name" value="DUF2975"/>
    <property type="match status" value="1"/>
</dbReference>
<protein>
    <submittedName>
        <fullName evidence="2">DUF2975 domain-containing protein</fullName>
    </submittedName>
</protein>
<evidence type="ECO:0000313" key="3">
    <source>
        <dbReference type="Proteomes" id="UP000464389"/>
    </source>
</evidence>
<dbReference type="InterPro" id="IPR021354">
    <property type="entry name" value="DUF2975"/>
</dbReference>
<geneLocation type="plasmid" evidence="2">
    <name>unnamed3</name>
</geneLocation>
<gene>
    <name evidence="2" type="ORF">GW952_32280</name>
</gene>
<feature type="transmembrane region" description="Helical" evidence="1">
    <location>
        <begin position="102"/>
        <end position="120"/>
    </location>
</feature>
<dbReference type="RefSeq" id="WP_162122988.1">
    <property type="nucleotide sequence ID" value="NZ_CP048111.1"/>
</dbReference>
<keyword evidence="1" id="KW-1133">Transmembrane helix</keyword>
<dbReference type="EMBL" id="CP048111">
    <property type="protein sequence ID" value="QHS50258.1"/>
    <property type="molecule type" value="Genomic_DNA"/>
</dbReference>
<evidence type="ECO:0000313" key="2">
    <source>
        <dbReference type="EMBL" id="QHS50258.1"/>
    </source>
</evidence>
<keyword evidence="1" id="KW-0472">Membrane</keyword>
<keyword evidence="1" id="KW-0812">Transmembrane</keyword>
<name>A0A6P1V7G9_9ENTR</name>
<evidence type="ECO:0000256" key="1">
    <source>
        <dbReference type="SAM" id="Phobius"/>
    </source>
</evidence>
<feature type="transmembrane region" description="Helical" evidence="1">
    <location>
        <begin position="61"/>
        <end position="82"/>
    </location>
</feature>
<accession>A0A6P1V7G9</accession>
<proteinExistence type="predicted"/>
<sequence>MNTNMLSAPHKKLVRLCFGMEVMLLLCLATLPVVCIFWLFLPFHVGTEDGQLQEGVWDIRGSTLFILDSLVIFLVLLQMQFFVKGVRHGELFSMKQVRNIRYTGLTLVSGYCLCLVVRTLTEPLFGYDTLTLVSTELDSLLQLLTGAGLLALSGIFEQARVLHDEQELVI</sequence>
<organism evidence="2 3">
    <name type="scientific">Klebsiella michiganensis</name>
    <dbReference type="NCBI Taxonomy" id="1134687"/>
    <lineage>
        <taxon>Bacteria</taxon>
        <taxon>Pseudomonadati</taxon>
        <taxon>Pseudomonadota</taxon>
        <taxon>Gammaproteobacteria</taxon>
        <taxon>Enterobacterales</taxon>
        <taxon>Enterobacteriaceae</taxon>
        <taxon>Klebsiella/Raoultella group</taxon>
        <taxon>Klebsiella</taxon>
    </lineage>
</organism>
<reference evidence="2 3" key="1">
    <citation type="submission" date="2020-01" db="EMBL/GenBank/DDBJ databases">
        <title>Bactrocera dorsalis gut bacteria genome.</title>
        <authorList>
            <person name="Zhang H."/>
            <person name="Cai Z."/>
        </authorList>
    </citation>
    <scope>NUCLEOTIDE SEQUENCE [LARGE SCALE GENOMIC DNA]</scope>
    <source>
        <strain evidence="2 3">BD177</strain>
        <plasmid evidence="2 3">unnamed3</plasmid>
    </source>
</reference>
<dbReference type="Proteomes" id="UP000464389">
    <property type="component" value="Plasmid unnamed3"/>
</dbReference>
<dbReference type="AlphaFoldDB" id="A0A6P1V7G9"/>